<keyword evidence="3" id="KW-1185">Reference proteome</keyword>
<dbReference type="Pfam" id="PF14358">
    <property type="entry name" value="DUF4405"/>
    <property type="match status" value="1"/>
</dbReference>
<name>A0A1S8KWZ9_9CLOT</name>
<proteinExistence type="predicted"/>
<sequence length="263" mass="29330">MRKINFLKFTLDLLMGIIFLLVFNSKFLHVHGIHEIIGVIIGAAVVVHMILNIKWIKNMTLAVFNKKMAVRARLVYFLNIITFIDMIIIIISGLAISKFLFPNLGIYNGLFNERTHITSAFIGLALIGIHLGLHWKWVINVFKNIVGVNGESKAFGYAAKLIAVVILVFGLYSIVSINYVSKITLAFKSVPKHELKETAAKAPKPNEGMKDNIKHKTGLVREKGVNGNIISGVAQDMSIIGVFLVVLYYSEKALLKRKLKASI</sequence>
<evidence type="ECO:0000313" key="2">
    <source>
        <dbReference type="EMBL" id="URZ12048.1"/>
    </source>
</evidence>
<protein>
    <recommendedName>
        <fullName evidence="1">Flavinylation-associated cytochrome domain-containing protein</fullName>
    </recommendedName>
</protein>
<dbReference type="InterPro" id="IPR025517">
    <property type="entry name" value="DUF4405"/>
</dbReference>
<accession>A0A1S8KWZ9</accession>
<dbReference type="Proteomes" id="UP000190951">
    <property type="component" value="Chromosome"/>
</dbReference>
<dbReference type="AlphaFoldDB" id="A0A1S8KWZ9"/>
<dbReference type="STRING" id="84029.CROST_46300"/>
<feature type="domain" description="Flavinylation-associated cytochrome" evidence="1">
    <location>
        <begin position="77"/>
        <end position="135"/>
    </location>
</feature>
<gene>
    <name evidence="2" type="ORF">CROST_027650</name>
</gene>
<reference evidence="2 3" key="1">
    <citation type="submission" date="2022-04" db="EMBL/GenBank/DDBJ databases">
        <title>Genome sequence of C. roseum typestrain.</title>
        <authorList>
            <person name="Poehlein A."/>
            <person name="Schoch T."/>
            <person name="Duerre P."/>
            <person name="Daniel R."/>
        </authorList>
    </citation>
    <scope>NUCLEOTIDE SEQUENCE [LARGE SCALE GENOMIC DNA]</scope>
    <source>
        <strain evidence="2 3">DSM 7320</strain>
    </source>
</reference>
<organism evidence="2 3">
    <name type="scientific">Clostridium felsineum</name>
    <dbReference type="NCBI Taxonomy" id="36839"/>
    <lineage>
        <taxon>Bacteria</taxon>
        <taxon>Bacillati</taxon>
        <taxon>Bacillota</taxon>
        <taxon>Clostridia</taxon>
        <taxon>Eubacteriales</taxon>
        <taxon>Clostridiaceae</taxon>
        <taxon>Clostridium</taxon>
    </lineage>
</organism>
<evidence type="ECO:0000313" key="3">
    <source>
        <dbReference type="Proteomes" id="UP000190951"/>
    </source>
</evidence>
<dbReference type="EMBL" id="CP096983">
    <property type="protein sequence ID" value="URZ12048.1"/>
    <property type="molecule type" value="Genomic_DNA"/>
</dbReference>
<dbReference type="RefSeq" id="WP_077832075.1">
    <property type="nucleotide sequence ID" value="NZ_CP096983.1"/>
</dbReference>
<evidence type="ECO:0000259" key="1">
    <source>
        <dbReference type="Pfam" id="PF14358"/>
    </source>
</evidence>
<dbReference type="KEGG" id="crw:CROST_027650"/>